<dbReference type="EMBL" id="MU277190">
    <property type="protein sequence ID" value="KAI0067197.1"/>
    <property type="molecule type" value="Genomic_DNA"/>
</dbReference>
<dbReference type="Proteomes" id="UP000814140">
    <property type="component" value="Unassembled WGS sequence"/>
</dbReference>
<protein>
    <submittedName>
        <fullName evidence="1">Uncharacterized protein</fullName>
    </submittedName>
</protein>
<evidence type="ECO:0000313" key="2">
    <source>
        <dbReference type="Proteomes" id="UP000814140"/>
    </source>
</evidence>
<evidence type="ECO:0000313" key="1">
    <source>
        <dbReference type="EMBL" id="KAI0067197.1"/>
    </source>
</evidence>
<comment type="caution">
    <text evidence="1">The sequence shown here is derived from an EMBL/GenBank/DDBJ whole genome shotgun (WGS) entry which is preliminary data.</text>
</comment>
<reference evidence="1" key="1">
    <citation type="submission" date="2021-03" db="EMBL/GenBank/DDBJ databases">
        <authorList>
            <consortium name="DOE Joint Genome Institute"/>
            <person name="Ahrendt S."/>
            <person name="Looney B.P."/>
            <person name="Miyauchi S."/>
            <person name="Morin E."/>
            <person name="Drula E."/>
            <person name="Courty P.E."/>
            <person name="Chicoki N."/>
            <person name="Fauchery L."/>
            <person name="Kohler A."/>
            <person name="Kuo A."/>
            <person name="Labutti K."/>
            <person name="Pangilinan J."/>
            <person name="Lipzen A."/>
            <person name="Riley R."/>
            <person name="Andreopoulos W."/>
            <person name="He G."/>
            <person name="Johnson J."/>
            <person name="Barry K.W."/>
            <person name="Grigoriev I.V."/>
            <person name="Nagy L."/>
            <person name="Hibbett D."/>
            <person name="Henrissat B."/>
            <person name="Matheny P.B."/>
            <person name="Labbe J."/>
            <person name="Martin F."/>
        </authorList>
    </citation>
    <scope>NUCLEOTIDE SEQUENCE</scope>
    <source>
        <strain evidence="1">HHB10654</strain>
    </source>
</reference>
<keyword evidence="2" id="KW-1185">Reference proteome</keyword>
<gene>
    <name evidence="1" type="ORF">BV25DRAFT_1071690</name>
</gene>
<organism evidence="1 2">
    <name type="scientific">Artomyces pyxidatus</name>
    <dbReference type="NCBI Taxonomy" id="48021"/>
    <lineage>
        <taxon>Eukaryota</taxon>
        <taxon>Fungi</taxon>
        <taxon>Dikarya</taxon>
        <taxon>Basidiomycota</taxon>
        <taxon>Agaricomycotina</taxon>
        <taxon>Agaricomycetes</taxon>
        <taxon>Russulales</taxon>
        <taxon>Auriscalpiaceae</taxon>
        <taxon>Artomyces</taxon>
    </lineage>
</organism>
<name>A0ACB8TFJ7_9AGAM</name>
<accession>A0ACB8TFJ7</accession>
<proteinExistence type="predicted"/>
<reference evidence="1" key="2">
    <citation type="journal article" date="2022" name="New Phytol.">
        <title>Evolutionary transition to the ectomycorrhizal habit in the genomes of a hyperdiverse lineage of mushroom-forming fungi.</title>
        <authorList>
            <person name="Looney B."/>
            <person name="Miyauchi S."/>
            <person name="Morin E."/>
            <person name="Drula E."/>
            <person name="Courty P.E."/>
            <person name="Kohler A."/>
            <person name="Kuo A."/>
            <person name="LaButti K."/>
            <person name="Pangilinan J."/>
            <person name="Lipzen A."/>
            <person name="Riley R."/>
            <person name="Andreopoulos W."/>
            <person name="He G."/>
            <person name="Johnson J."/>
            <person name="Nolan M."/>
            <person name="Tritt A."/>
            <person name="Barry K.W."/>
            <person name="Grigoriev I.V."/>
            <person name="Nagy L.G."/>
            <person name="Hibbett D."/>
            <person name="Henrissat B."/>
            <person name="Matheny P.B."/>
            <person name="Labbe J."/>
            <person name="Martin F.M."/>
        </authorList>
    </citation>
    <scope>NUCLEOTIDE SEQUENCE</scope>
    <source>
        <strain evidence="1">HHB10654</strain>
    </source>
</reference>
<sequence length="354" mass="40845">MMHVKKQQTPEGMKYTGMTGALDCISNGIMMDIRVFQLTSMEWVEKYNEQNSMELLRSRSPEHRESVDSLITAFRNQYAEGGFSLVRLSISTLIRSMICLAAIQGGLKQTHVESVEAYDKIIAILHWGRQEWPNASKDDRGVAFEPTFIRGVRSMRLESYMQAWRPRSTSRKFTLEGLLREADDILAEIEANPRLPYDGSYGFKLAFIIYPKARALAMKGFYWNQTARHGTSTDLERLRADFREAHKYYMQAAELYPTDDEQHIWYVKVALDALLAAGTPLRECMPLLKRIRENVPVVKEMWEFSALAADGLFRQLQTLLYFEEDVQKAIDEGQYTLDDAVLPKWLEGSAIRYH</sequence>